<feature type="region of interest" description="Disordered" evidence="7">
    <location>
        <begin position="46"/>
        <end position="78"/>
    </location>
</feature>
<evidence type="ECO:0000256" key="6">
    <source>
        <dbReference type="RuleBase" id="RU365089"/>
    </source>
</evidence>
<proteinExistence type="inferred from homology"/>
<reference evidence="8 9" key="1">
    <citation type="submission" date="2011-08" db="EMBL/GenBank/DDBJ databases">
        <title>The Genome Sequence of Clostridium orbiscindens 1_3_50AFAA.</title>
        <authorList>
            <consortium name="The Broad Institute Genome Sequencing Platform"/>
            <person name="Earl A."/>
            <person name="Ward D."/>
            <person name="Feldgarden M."/>
            <person name="Gevers D."/>
            <person name="Daigneault M."/>
            <person name="Strauss J."/>
            <person name="Allen-Vercoe E."/>
            <person name="Young S.K."/>
            <person name="Zeng Q."/>
            <person name="Gargeya S."/>
            <person name="Fitzgerald M."/>
            <person name="Haas B."/>
            <person name="Abouelleil A."/>
            <person name="Alvarado L."/>
            <person name="Arachchi H.M."/>
            <person name="Berlin A."/>
            <person name="Brown A."/>
            <person name="Chapman S.B."/>
            <person name="Chen Z."/>
            <person name="Dunbar C."/>
            <person name="Freedman E."/>
            <person name="Gearin G."/>
            <person name="Gellesch M."/>
            <person name="Goldberg J."/>
            <person name="Griggs A."/>
            <person name="Gujja S."/>
            <person name="Heiman D."/>
            <person name="Howarth C."/>
            <person name="Larson L."/>
            <person name="Lui A."/>
            <person name="MacDonald P.J.P."/>
            <person name="Montmayeur A."/>
            <person name="Murphy C."/>
            <person name="Neiman D."/>
            <person name="Pearson M."/>
            <person name="Priest M."/>
            <person name="Roberts A."/>
            <person name="Saif S."/>
            <person name="Shea T."/>
            <person name="Shenoy N."/>
            <person name="Sisk P."/>
            <person name="Stolte C."/>
            <person name="Sykes S."/>
            <person name="Wortman J."/>
            <person name="Nusbaum C."/>
            <person name="Birren B."/>
        </authorList>
    </citation>
    <scope>NUCLEOTIDE SEQUENCE [LARGE SCALE GENOMIC DNA]</scope>
    <source>
        <strain evidence="8 9">1_3_50AFAA</strain>
    </source>
</reference>
<keyword evidence="9" id="KW-1185">Reference proteome</keyword>
<dbReference type="PANTHER" id="PTHR33217:SF7">
    <property type="entry name" value="TRANSPOSASE FOR INSERTION SEQUENCE ELEMENT IS1081"/>
    <property type="match status" value="1"/>
</dbReference>
<evidence type="ECO:0000256" key="1">
    <source>
        <dbReference type="ARBA" id="ARBA00002190"/>
    </source>
</evidence>
<dbReference type="AlphaFoldDB" id="A0A096CGT7"/>
<feature type="non-terminal residue" evidence="8">
    <location>
        <position position="78"/>
    </location>
</feature>
<sequence>MSEKIVQLNEEVIKGQLKELVRGSVEETLNELLEAEAEKLTQAARYERNEQRQGYRSGHYNRNLTTTSGDVTLKMPKL</sequence>
<dbReference type="Proteomes" id="UP000029585">
    <property type="component" value="Unassembled WGS sequence"/>
</dbReference>
<dbReference type="PANTHER" id="PTHR33217">
    <property type="entry name" value="TRANSPOSASE FOR INSERTION SEQUENCE ELEMENT IS1081"/>
    <property type="match status" value="1"/>
</dbReference>
<dbReference type="Pfam" id="PF00872">
    <property type="entry name" value="Transposase_mut"/>
    <property type="match status" value="1"/>
</dbReference>
<dbReference type="GO" id="GO:0003677">
    <property type="term" value="F:DNA binding"/>
    <property type="evidence" value="ECO:0007669"/>
    <property type="project" value="UniProtKB-UniRule"/>
</dbReference>
<dbReference type="EMBL" id="ADLO01000095">
    <property type="protein sequence ID" value="KGF54087.1"/>
    <property type="molecule type" value="Genomic_DNA"/>
</dbReference>
<comment type="function">
    <text evidence="1 6">Required for the transposition of the insertion element.</text>
</comment>
<feature type="compositionally biased region" description="Polar residues" evidence="7">
    <location>
        <begin position="60"/>
        <end position="70"/>
    </location>
</feature>
<evidence type="ECO:0000256" key="3">
    <source>
        <dbReference type="ARBA" id="ARBA00022578"/>
    </source>
</evidence>
<dbReference type="HOGENOM" id="CLU_036805_8_5_9"/>
<keyword evidence="5 6" id="KW-0233">DNA recombination</keyword>
<evidence type="ECO:0000256" key="7">
    <source>
        <dbReference type="SAM" id="MobiDB-lite"/>
    </source>
</evidence>
<evidence type="ECO:0000256" key="2">
    <source>
        <dbReference type="ARBA" id="ARBA00010961"/>
    </source>
</evidence>
<evidence type="ECO:0000313" key="8">
    <source>
        <dbReference type="EMBL" id="KGF54087.1"/>
    </source>
</evidence>
<dbReference type="eggNOG" id="COG3328">
    <property type="taxonomic scope" value="Bacteria"/>
</dbReference>
<comment type="caution">
    <text evidence="8">The sequence shown here is derived from an EMBL/GenBank/DDBJ whole genome shotgun (WGS) entry which is preliminary data.</text>
</comment>
<dbReference type="RefSeq" id="WP_009257663.1">
    <property type="nucleotide sequence ID" value="NZ_KN174165.1"/>
</dbReference>
<name>A0A096CGT7_FLAPL</name>
<organism evidence="8 9">
    <name type="scientific">Flavonifractor plautii 1_3_50AFAA</name>
    <dbReference type="NCBI Taxonomy" id="742738"/>
    <lineage>
        <taxon>Bacteria</taxon>
        <taxon>Bacillati</taxon>
        <taxon>Bacillota</taxon>
        <taxon>Clostridia</taxon>
        <taxon>Eubacteriales</taxon>
        <taxon>Oscillospiraceae</taxon>
        <taxon>Flavonifractor</taxon>
    </lineage>
</organism>
<dbReference type="InterPro" id="IPR001207">
    <property type="entry name" value="Transposase_mutator"/>
</dbReference>
<evidence type="ECO:0000313" key="9">
    <source>
        <dbReference type="Proteomes" id="UP000029585"/>
    </source>
</evidence>
<keyword evidence="3 6" id="KW-0815">Transposition</keyword>
<comment type="similarity">
    <text evidence="2 6">Belongs to the transposase mutator family.</text>
</comment>
<keyword evidence="4 6" id="KW-0238">DNA-binding</keyword>
<accession>A0A096CGT7</accession>
<dbReference type="GO" id="GO:0006313">
    <property type="term" value="P:DNA transposition"/>
    <property type="evidence" value="ECO:0007669"/>
    <property type="project" value="UniProtKB-UniRule"/>
</dbReference>
<gene>
    <name evidence="8" type="ORF">HMPREF9460_03127</name>
</gene>
<keyword evidence="6" id="KW-0814">Transposable element</keyword>
<evidence type="ECO:0000256" key="4">
    <source>
        <dbReference type="ARBA" id="ARBA00023125"/>
    </source>
</evidence>
<evidence type="ECO:0000256" key="5">
    <source>
        <dbReference type="ARBA" id="ARBA00023172"/>
    </source>
</evidence>
<dbReference type="GO" id="GO:0004803">
    <property type="term" value="F:transposase activity"/>
    <property type="evidence" value="ECO:0007669"/>
    <property type="project" value="UniProtKB-UniRule"/>
</dbReference>
<protein>
    <recommendedName>
        <fullName evidence="6">Mutator family transposase</fullName>
    </recommendedName>
</protein>